<reference evidence="1 2" key="1">
    <citation type="submission" date="2018-07" db="EMBL/GenBank/DDBJ databases">
        <title>Arthrobacter sp. nov., isolated from raw cow's milk with high bacterial count.</title>
        <authorList>
            <person name="Hahne J."/>
            <person name="Isele D."/>
            <person name="Lipski A."/>
        </authorList>
    </citation>
    <scope>NUCLEOTIDE SEQUENCE [LARGE SCALE GENOMIC DNA]</scope>
    <source>
        <strain evidence="1 2">JZ R-183</strain>
    </source>
</reference>
<dbReference type="GO" id="GO:0003677">
    <property type="term" value="F:DNA binding"/>
    <property type="evidence" value="ECO:0007669"/>
    <property type="project" value="UniProtKB-KW"/>
</dbReference>
<sequence length="72" mass="7697">MSEQEHAADLTEFPREIGRPAARALIQAGFATWAVLSGQKRADVAALHGVGPKAMRELDEGLDQRGLAWVAG</sequence>
<dbReference type="AlphaFoldDB" id="A0A496PIA4"/>
<name>A0A496PIA4_9MICC</name>
<dbReference type="RefSeq" id="WP_121485391.1">
    <property type="nucleotide sequence ID" value="NZ_QQXL01000005.1"/>
</dbReference>
<protein>
    <submittedName>
        <fullName evidence="1">DNA-binding protein</fullName>
    </submittedName>
</protein>
<comment type="caution">
    <text evidence="1">The sequence shown here is derived from an EMBL/GenBank/DDBJ whole genome shotgun (WGS) entry which is preliminary data.</text>
</comment>
<proteinExistence type="predicted"/>
<dbReference type="EMBL" id="QQXL01000005">
    <property type="protein sequence ID" value="RKW70202.1"/>
    <property type="molecule type" value="Genomic_DNA"/>
</dbReference>
<evidence type="ECO:0000313" key="1">
    <source>
        <dbReference type="EMBL" id="RKW70202.1"/>
    </source>
</evidence>
<keyword evidence="2" id="KW-1185">Reference proteome</keyword>
<organism evidence="1 2">
    <name type="scientific">Galactobacter caseinivorans</name>
    <dbReference type="NCBI Taxonomy" id="2676123"/>
    <lineage>
        <taxon>Bacteria</taxon>
        <taxon>Bacillati</taxon>
        <taxon>Actinomycetota</taxon>
        <taxon>Actinomycetes</taxon>
        <taxon>Micrococcales</taxon>
        <taxon>Micrococcaceae</taxon>
        <taxon>Galactobacter</taxon>
    </lineage>
</organism>
<dbReference type="Gene3D" id="1.10.150.20">
    <property type="entry name" value="5' to 3' exonuclease, C-terminal subdomain"/>
    <property type="match status" value="1"/>
</dbReference>
<dbReference type="Proteomes" id="UP000273119">
    <property type="component" value="Unassembled WGS sequence"/>
</dbReference>
<accession>A0A496PIA4</accession>
<gene>
    <name evidence="1" type="ORF">DWQ67_09685</name>
</gene>
<evidence type="ECO:0000313" key="2">
    <source>
        <dbReference type="Proteomes" id="UP000273119"/>
    </source>
</evidence>
<keyword evidence="1" id="KW-0238">DNA-binding</keyword>